<dbReference type="PANTHER" id="PTHR46179:SF24">
    <property type="entry name" value="C2H2-TYPE DOMAIN-CONTAINING PROTEIN"/>
    <property type="match status" value="1"/>
</dbReference>
<feature type="domain" description="C2H2-type" evidence="2">
    <location>
        <begin position="232"/>
        <end position="261"/>
    </location>
</feature>
<feature type="transmembrane region" description="Helical" evidence="1">
    <location>
        <begin position="449"/>
        <end position="469"/>
    </location>
</feature>
<evidence type="ECO:0000259" key="2">
    <source>
        <dbReference type="SMART" id="SM00355"/>
    </source>
</evidence>
<feature type="domain" description="C2H2-type" evidence="2">
    <location>
        <begin position="166"/>
        <end position="191"/>
    </location>
</feature>
<dbReference type="PANTHER" id="PTHR46179">
    <property type="entry name" value="ZINC FINGER PROTEIN"/>
    <property type="match status" value="1"/>
</dbReference>
<dbReference type="Pfam" id="PF26177">
    <property type="entry name" value="zf_C2H2_17_1st"/>
    <property type="match status" value="1"/>
</dbReference>
<dbReference type="GO" id="GO:0006357">
    <property type="term" value="P:regulation of transcription by RNA polymerase II"/>
    <property type="evidence" value="ECO:0007669"/>
    <property type="project" value="TreeGrafter"/>
</dbReference>
<name>A0A8K0VVW7_9PLEO</name>
<dbReference type="GO" id="GO:0005634">
    <property type="term" value="C:nucleus"/>
    <property type="evidence" value="ECO:0007669"/>
    <property type="project" value="TreeGrafter"/>
</dbReference>
<organism evidence="3 4">
    <name type="scientific">Paraphoma chrysanthemicola</name>
    <dbReference type="NCBI Taxonomy" id="798071"/>
    <lineage>
        <taxon>Eukaryota</taxon>
        <taxon>Fungi</taxon>
        <taxon>Dikarya</taxon>
        <taxon>Ascomycota</taxon>
        <taxon>Pezizomycotina</taxon>
        <taxon>Dothideomycetes</taxon>
        <taxon>Pleosporomycetidae</taxon>
        <taxon>Pleosporales</taxon>
        <taxon>Pleosporineae</taxon>
        <taxon>Phaeosphaeriaceae</taxon>
        <taxon>Paraphoma</taxon>
    </lineage>
</organism>
<feature type="transmembrane region" description="Helical" evidence="1">
    <location>
        <begin position="420"/>
        <end position="442"/>
    </location>
</feature>
<gene>
    <name evidence="3" type="ORF">FB567DRAFT_117956</name>
</gene>
<keyword evidence="1" id="KW-1133">Transmembrane helix</keyword>
<dbReference type="InterPro" id="IPR051061">
    <property type="entry name" value="Zinc_finger_trans_reg"/>
</dbReference>
<dbReference type="SMART" id="SM00355">
    <property type="entry name" value="ZnF_C2H2"/>
    <property type="match status" value="3"/>
</dbReference>
<dbReference type="Proteomes" id="UP000813461">
    <property type="component" value="Unassembled WGS sequence"/>
</dbReference>
<keyword evidence="4" id="KW-1185">Reference proteome</keyword>
<evidence type="ECO:0000313" key="4">
    <source>
        <dbReference type="Proteomes" id="UP000813461"/>
    </source>
</evidence>
<accession>A0A8K0VVW7</accession>
<reference evidence="3" key="1">
    <citation type="journal article" date="2021" name="Nat. Commun.">
        <title>Genetic determinants of endophytism in the Arabidopsis root mycobiome.</title>
        <authorList>
            <person name="Mesny F."/>
            <person name="Miyauchi S."/>
            <person name="Thiergart T."/>
            <person name="Pickel B."/>
            <person name="Atanasova L."/>
            <person name="Karlsson M."/>
            <person name="Huettel B."/>
            <person name="Barry K.W."/>
            <person name="Haridas S."/>
            <person name="Chen C."/>
            <person name="Bauer D."/>
            <person name="Andreopoulos W."/>
            <person name="Pangilinan J."/>
            <person name="LaButti K."/>
            <person name="Riley R."/>
            <person name="Lipzen A."/>
            <person name="Clum A."/>
            <person name="Drula E."/>
            <person name="Henrissat B."/>
            <person name="Kohler A."/>
            <person name="Grigoriev I.V."/>
            <person name="Martin F.M."/>
            <person name="Hacquard S."/>
        </authorList>
    </citation>
    <scope>NUCLEOTIDE SEQUENCE</scope>
    <source>
        <strain evidence="3">MPI-SDFR-AT-0120</strain>
    </source>
</reference>
<proteinExistence type="predicted"/>
<feature type="transmembrane region" description="Helical" evidence="1">
    <location>
        <begin position="481"/>
        <end position="498"/>
    </location>
</feature>
<keyword evidence="1" id="KW-0472">Membrane</keyword>
<sequence>MVWYHVAEPGEYLVITGTGIKEPLVKKKAFVYPGQMVTKIAARPSTHDGEIQSRIMADLELHFPVSLTVCPKDDPDAILKYYRLVLDGSNMARVNKILAIVSSVAQDMTSGITMDVLLEELKDFQELLGQALRERLHEHGLLLHRLSFASPPESNDEKTAPVADYSQCKHEECSGLKFTRRCEWKKHMDKHDRPYKCDFIGCERLQGFTYSGGLLRHQREVHGLHGGTRKPLVCPFHDCKRSLGFGFMQRENLAEHILLVHLLAKTRGGVGPYAFFDRPHDSWNEQQGSSAPGVDIPMSQLTWADLIGTLASLPDLGKDSLHMAQPAQEGIFSKLTDFGLSCLDPTHVSVMLRRLAYVFRKIDHKSFATIATLSLLPAAQAAPSHISATGIPASNTVAGALAWAIAAFGDGQTIGTATYWVAYAVWTLAAFLAVGFTASSIAEKHRASYLGLFSLVECIILASLVASSVDDVEKMVGRLKAWMPMATILVAGALPMAFKRVSDTPARQE</sequence>
<dbReference type="InterPro" id="IPR059009">
    <property type="entry name" value="Znf_C2H2_17_1st"/>
</dbReference>
<dbReference type="Gene3D" id="3.30.160.60">
    <property type="entry name" value="Classic Zinc Finger"/>
    <property type="match status" value="1"/>
</dbReference>
<protein>
    <recommendedName>
        <fullName evidence="2">C2H2-type domain-containing protein</fullName>
    </recommendedName>
</protein>
<evidence type="ECO:0000313" key="3">
    <source>
        <dbReference type="EMBL" id="KAH7081014.1"/>
    </source>
</evidence>
<feature type="domain" description="C2H2-type" evidence="2">
    <location>
        <begin position="195"/>
        <end position="222"/>
    </location>
</feature>
<evidence type="ECO:0000256" key="1">
    <source>
        <dbReference type="SAM" id="Phobius"/>
    </source>
</evidence>
<dbReference type="OrthoDB" id="5305647at2759"/>
<keyword evidence="1" id="KW-0812">Transmembrane</keyword>
<dbReference type="AlphaFoldDB" id="A0A8K0VVW7"/>
<dbReference type="EMBL" id="JAGMVJ010000015">
    <property type="protein sequence ID" value="KAH7081014.1"/>
    <property type="molecule type" value="Genomic_DNA"/>
</dbReference>
<dbReference type="InterPro" id="IPR013087">
    <property type="entry name" value="Znf_C2H2_type"/>
</dbReference>
<comment type="caution">
    <text evidence="3">The sequence shown here is derived from an EMBL/GenBank/DDBJ whole genome shotgun (WGS) entry which is preliminary data.</text>
</comment>